<accession>A0A1L7WQZ2</accession>
<dbReference type="EMBL" id="FJOG01000006">
    <property type="protein sequence ID" value="CZR55197.1"/>
    <property type="molecule type" value="Genomic_DNA"/>
</dbReference>
<protein>
    <submittedName>
        <fullName evidence="1">Uncharacterized protein</fullName>
    </submittedName>
</protein>
<dbReference type="AlphaFoldDB" id="A0A1L7WQZ2"/>
<proteinExistence type="predicted"/>
<evidence type="ECO:0000313" key="2">
    <source>
        <dbReference type="Proteomes" id="UP000184330"/>
    </source>
</evidence>
<reference evidence="1 2" key="1">
    <citation type="submission" date="2016-03" db="EMBL/GenBank/DDBJ databases">
        <authorList>
            <person name="Ploux O."/>
        </authorList>
    </citation>
    <scope>NUCLEOTIDE SEQUENCE [LARGE SCALE GENOMIC DNA]</scope>
    <source>
        <strain evidence="1 2">UAMH 11012</strain>
    </source>
</reference>
<evidence type="ECO:0000313" key="1">
    <source>
        <dbReference type="EMBL" id="CZR55197.1"/>
    </source>
</evidence>
<keyword evidence="2" id="KW-1185">Reference proteome</keyword>
<organism evidence="1 2">
    <name type="scientific">Phialocephala subalpina</name>
    <dbReference type="NCBI Taxonomy" id="576137"/>
    <lineage>
        <taxon>Eukaryota</taxon>
        <taxon>Fungi</taxon>
        <taxon>Dikarya</taxon>
        <taxon>Ascomycota</taxon>
        <taxon>Pezizomycotina</taxon>
        <taxon>Leotiomycetes</taxon>
        <taxon>Helotiales</taxon>
        <taxon>Mollisiaceae</taxon>
        <taxon>Phialocephala</taxon>
        <taxon>Phialocephala fortinii species complex</taxon>
    </lineage>
</organism>
<gene>
    <name evidence="1" type="ORF">PAC_05083</name>
</gene>
<name>A0A1L7WQZ2_9HELO</name>
<dbReference type="Proteomes" id="UP000184330">
    <property type="component" value="Unassembled WGS sequence"/>
</dbReference>
<sequence length="76" mass="8805">MLKVRAVRGGDGPNALLLWGSTDPAHTWKVQDQGTDGPRRESRTLRHARLVRKSRWRIETMRGWVTAGRTVQVVWW</sequence>